<evidence type="ECO:0000313" key="2">
    <source>
        <dbReference type="Proteomes" id="UP000450917"/>
    </source>
</evidence>
<dbReference type="EMBL" id="WNZX01000005">
    <property type="protein sequence ID" value="MUG70662.1"/>
    <property type="molecule type" value="Genomic_DNA"/>
</dbReference>
<evidence type="ECO:0000313" key="1">
    <source>
        <dbReference type="EMBL" id="MUG70662.1"/>
    </source>
</evidence>
<gene>
    <name evidence="1" type="ORF">GNP93_08205</name>
</gene>
<comment type="caution">
    <text evidence="1">The sequence shown here is derived from an EMBL/GenBank/DDBJ whole genome shotgun (WGS) entry which is preliminary data.</text>
</comment>
<dbReference type="Proteomes" id="UP000450917">
    <property type="component" value="Unassembled WGS sequence"/>
</dbReference>
<dbReference type="AlphaFoldDB" id="A0A7X3CT29"/>
<name>A0A7X3CT29_9BACL</name>
<keyword evidence="2" id="KW-1185">Reference proteome</keyword>
<sequence length="79" mass="9230">MLMQHVLRSIVEKQYLKGLSQKADRKLVRQIEELYKEIVKTNQHWAIDRPSVFNLAISSLVLLLIKCLSRYWRGTSGGM</sequence>
<protein>
    <submittedName>
        <fullName evidence="1">Uncharacterized protein</fullName>
    </submittedName>
</protein>
<reference evidence="1 2" key="1">
    <citation type="submission" date="2019-11" db="EMBL/GenBank/DDBJ databases">
        <title>Draft genome sequences of five Paenibacillus species of dairy origin.</title>
        <authorList>
            <person name="Olajide A.M."/>
            <person name="Chen S."/>
            <person name="Lapointe G."/>
        </authorList>
    </citation>
    <scope>NUCLEOTIDE SEQUENCE [LARGE SCALE GENOMIC DNA]</scope>
    <source>
        <strain evidence="1 2">2CS3</strain>
    </source>
</reference>
<organism evidence="1 2">
    <name type="scientific">Paenibacillus validus</name>
    <dbReference type="NCBI Taxonomy" id="44253"/>
    <lineage>
        <taxon>Bacteria</taxon>
        <taxon>Bacillati</taxon>
        <taxon>Bacillota</taxon>
        <taxon>Bacilli</taxon>
        <taxon>Bacillales</taxon>
        <taxon>Paenibacillaceae</taxon>
        <taxon>Paenibacillus</taxon>
    </lineage>
</organism>
<dbReference type="RefSeq" id="WP_155614422.1">
    <property type="nucleotide sequence ID" value="NZ_WNZX01000005.1"/>
</dbReference>
<proteinExistence type="predicted"/>
<accession>A0A7X3CT29</accession>